<dbReference type="AlphaFoldDB" id="A0A376BAW5"/>
<reference evidence="3" key="1">
    <citation type="submission" date="2018-06" db="EMBL/GenBank/DDBJ databases">
        <authorList>
            <person name="Guldener U."/>
        </authorList>
    </citation>
    <scope>NUCLEOTIDE SEQUENCE [LARGE SCALE GENOMIC DNA]</scope>
    <source>
        <strain evidence="3">UTAD17</strain>
    </source>
</reference>
<dbReference type="OrthoDB" id="1708823at2759"/>
<gene>
    <name evidence="2" type="ORF">SCODWIG_03528</name>
</gene>
<feature type="domain" description="THIF-type NAD/FAD binding fold" evidence="1">
    <location>
        <begin position="21"/>
        <end position="350"/>
    </location>
</feature>
<proteinExistence type="predicted"/>
<dbReference type="VEuPathDB" id="FungiDB:SCODWIG_03528"/>
<evidence type="ECO:0000313" key="3">
    <source>
        <dbReference type="Proteomes" id="UP000262825"/>
    </source>
</evidence>
<dbReference type="PANTHER" id="PTHR10953:SF162">
    <property type="entry name" value="SUMO-ACTIVATING ENZYME SUBUNIT 1"/>
    <property type="match status" value="1"/>
</dbReference>
<dbReference type="GO" id="GO:0016925">
    <property type="term" value="P:protein sumoylation"/>
    <property type="evidence" value="ECO:0007669"/>
    <property type="project" value="TreeGrafter"/>
</dbReference>
<dbReference type="InterPro" id="IPR000594">
    <property type="entry name" value="ThiF_NAD_FAD-bd"/>
</dbReference>
<dbReference type="InterPro" id="IPR045886">
    <property type="entry name" value="ThiF/MoeB/HesA"/>
</dbReference>
<dbReference type="GO" id="GO:0019948">
    <property type="term" value="F:SUMO activating enzyme activity"/>
    <property type="evidence" value="ECO:0007669"/>
    <property type="project" value="TreeGrafter"/>
</dbReference>
<name>A0A376BAW5_9ASCO</name>
<organism evidence="2 3">
    <name type="scientific">Saccharomycodes ludwigii</name>
    <dbReference type="NCBI Taxonomy" id="36035"/>
    <lineage>
        <taxon>Eukaryota</taxon>
        <taxon>Fungi</taxon>
        <taxon>Dikarya</taxon>
        <taxon>Ascomycota</taxon>
        <taxon>Saccharomycotina</taxon>
        <taxon>Saccharomycetes</taxon>
        <taxon>Saccharomycodales</taxon>
        <taxon>Saccharomycodaceae</taxon>
        <taxon>Saccharomycodes</taxon>
    </lineage>
</organism>
<accession>A0A376BAW5</accession>
<protein>
    <submittedName>
        <fullName evidence="2">Related to DNA damage tolerance protein RHC31</fullName>
    </submittedName>
</protein>
<dbReference type="PANTHER" id="PTHR10953">
    <property type="entry name" value="UBIQUITIN-ACTIVATING ENZYME E1"/>
    <property type="match status" value="1"/>
</dbReference>
<evidence type="ECO:0000313" key="2">
    <source>
        <dbReference type="EMBL" id="SSD61767.1"/>
    </source>
</evidence>
<dbReference type="GO" id="GO:0031510">
    <property type="term" value="C:SUMO activating enzyme complex"/>
    <property type="evidence" value="ECO:0007669"/>
    <property type="project" value="TreeGrafter"/>
</dbReference>
<dbReference type="Pfam" id="PF00899">
    <property type="entry name" value="ThiF"/>
    <property type="match status" value="1"/>
</dbReference>
<sequence length="353" mass="40396">MGDKKNIMNNTELTKDEIELYDRQIRLWGISAQQRMRSSKVLLFNLGGLGTEITKNLVLSGIGHLTIVDDHDIVDEDLDTQFFLSLEDLAIGGKRVDKAKHRIQDMNPRVKIDVKYNLLENLEKELSQYDLVILTEVNDKLDIIQINEITHSLNIPLYVCGCHGLYGYIFVDLIKFDSKDEKLKNGNFSTKLGKLSNNREVIEVTDKIDDLDPTKIFEKIVTRNYYKTFQQVLQTARVSDISFTKKQMKRLTPAAPVIFASLFDDRSQKDFLSMANICKIIKKLNLPQEYTVSKEFLDNFKNNQLNLEFSPVCAVIGGAVAQDVINILGKRESPLNNFIIFDGTTLEMPIFEF</sequence>
<keyword evidence="3" id="KW-1185">Reference proteome</keyword>
<evidence type="ECO:0000259" key="1">
    <source>
        <dbReference type="Pfam" id="PF00899"/>
    </source>
</evidence>
<dbReference type="Proteomes" id="UP000262825">
    <property type="component" value="Unassembled WGS sequence"/>
</dbReference>
<dbReference type="Gene3D" id="3.40.50.720">
    <property type="entry name" value="NAD(P)-binding Rossmann-like Domain"/>
    <property type="match status" value="1"/>
</dbReference>
<dbReference type="InterPro" id="IPR035985">
    <property type="entry name" value="Ubiquitin-activating_enz"/>
</dbReference>
<dbReference type="EMBL" id="UFAJ01000880">
    <property type="protein sequence ID" value="SSD61767.1"/>
    <property type="molecule type" value="Genomic_DNA"/>
</dbReference>
<dbReference type="GO" id="GO:0005737">
    <property type="term" value="C:cytoplasm"/>
    <property type="evidence" value="ECO:0007669"/>
    <property type="project" value="TreeGrafter"/>
</dbReference>
<dbReference type="SUPFAM" id="SSF69572">
    <property type="entry name" value="Activating enzymes of the ubiquitin-like proteins"/>
    <property type="match status" value="1"/>
</dbReference>